<dbReference type="Pfam" id="PF00126">
    <property type="entry name" value="HTH_1"/>
    <property type="match status" value="1"/>
</dbReference>
<dbReference type="PRINTS" id="PR00039">
    <property type="entry name" value="HTHLYSR"/>
</dbReference>
<accession>A0A504U5V7</accession>
<dbReference type="AlphaFoldDB" id="A0A504U5V7"/>
<keyword evidence="3" id="KW-0238">DNA-binding</keyword>
<dbReference type="InterPro" id="IPR036388">
    <property type="entry name" value="WH-like_DNA-bd_sf"/>
</dbReference>
<dbReference type="PROSITE" id="PS50931">
    <property type="entry name" value="HTH_LYSR"/>
    <property type="match status" value="1"/>
</dbReference>
<evidence type="ECO:0000256" key="6">
    <source>
        <dbReference type="ARBA" id="ARBA00054626"/>
    </source>
</evidence>
<dbReference type="Gene3D" id="3.40.190.10">
    <property type="entry name" value="Periplasmic binding protein-like II"/>
    <property type="match status" value="2"/>
</dbReference>
<keyword evidence="2" id="KW-0805">Transcription regulation</keyword>
<evidence type="ECO:0000256" key="8">
    <source>
        <dbReference type="ARBA" id="ARBA00083243"/>
    </source>
</evidence>
<dbReference type="Pfam" id="PF03466">
    <property type="entry name" value="LysR_substrate"/>
    <property type="match status" value="1"/>
</dbReference>
<sequence length="310" mass="33967">MPFRPSHRQLEYLVTLGETGHFGEAAKRCNVSQPTLSVQLALLEKQLGVTLIDRMPGQVTPTPVGAEIIAAAKVILNGLDEIRVLATGSKANLGGAIRLGVAPSFGPYFLPYLLPPLHRQYPELKIYIREDRPRQLERAVLEGETDCGVGPVPIQEPDLVSEIICRERIFLGVPATHPLANRTTVEMVALKGMRLMTLGRGHRLLDDVRKLSELSGAVLAEDYEGSSLDALRQMVSIEMGLSLFPELYVRSEFSEDENIRLLTISDWAGTRDIAFFWRRSSARGSHFAALAKLGAEVAAGLFGRGPSDVS</sequence>
<gene>
    <name evidence="10" type="ORF">FJQ55_20505</name>
</gene>
<keyword evidence="4" id="KW-0010">Activator</keyword>
<dbReference type="FunFam" id="1.10.10.10:FF:000001">
    <property type="entry name" value="LysR family transcriptional regulator"/>
    <property type="match status" value="1"/>
</dbReference>
<comment type="function">
    <text evidence="6">Transcriptional regulator of the ttuABCDE tartrate utilization operon.</text>
</comment>
<dbReference type="PANTHER" id="PTHR30346">
    <property type="entry name" value="TRANSCRIPTIONAL DUAL REGULATOR HCAR-RELATED"/>
    <property type="match status" value="1"/>
</dbReference>
<feature type="domain" description="HTH lysR-type" evidence="9">
    <location>
        <begin position="1"/>
        <end position="62"/>
    </location>
</feature>
<dbReference type="CDD" id="cd08411">
    <property type="entry name" value="PBP2_OxyR"/>
    <property type="match status" value="1"/>
</dbReference>
<evidence type="ECO:0000256" key="4">
    <source>
        <dbReference type="ARBA" id="ARBA00023159"/>
    </source>
</evidence>
<evidence type="ECO:0000259" key="9">
    <source>
        <dbReference type="PROSITE" id="PS50931"/>
    </source>
</evidence>
<dbReference type="RefSeq" id="WP_140831474.1">
    <property type="nucleotide sequence ID" value="NZ_VFYP01000005.1"/>
</dbReference>
<evidence type="ECO:0000256" key="5">
    <source>
        <dbReference type="ARBA" id="ARBA00023163"/>
    </source>
</evidence>
<evidence type="ECO:0000313" key="10">
    <source>
        <dbReference type="EMBL" id="TPP05396.1"/>
    </source>
</evidence>
<organism evidence="10 11">
    <name type="scientific">Rhizobium glycinendophyticum</name>
    <dbReference type="NCBI Taxonomy" id="2589807"/>
    <lineage>
        <taxon>Bacteria</taxon>
        <taxon>Pseudomonadati</taxon>
        <taxon>Pseudomonadota</taxon>
        <taxon>Alphaproteobacteria</taxon>
        <taxon>Hyphomicrobiales</taxon>
        <taxon>Rhizobiaceae</taxon>
        <taxon>Rhizobium/Agrobacterium group</taxon>
        <taxon>Rhizobium</taxon>
    </lineage>
</organism>
<keyword evidence="11" id="KW-1185">Reference proteome</keyword>
<dbReference type="GO" id="GO:0003700">
    <property type="term" value="F:DNA-binding transcription factor activity"/>
    <property type="evidence" value="ECO:0007669"/>
    <property type="project" value="InterPro"/>
</dbReference>
<dbReference type="OrthoDB" id="9775392at2"/>
<dbReference type="GO" id="GO:0032993">
    <property type="term" value="C:protein-DNA complex"/>
    <property type="evidence" value="ECO:0007669"/>
    <property type="project" value="TreeGrafter"/>
</dbReference>
<name>A0A504U5V7_9HYPH</name>
<comment type="caution">
    <text evidence="10">The sequence shown here is derived from an EMBL/GenBank/DDBJ whole genome shotgun (WGS) entry which is preliminary data.</text>
</comment>
<dbReference type="InterPro" id="IPR005119">
    <property type="entry name" value="LysR_subst-bd"/>
</dbReference>
<comment type="similarity">
    <text evidence="1">Belongs to the LysR transcriptional regulatory family.</text>
</comment>
<reference evidence="10 11" key="1">
    <citation type="submission" date="2019-06" db="EMBL/GenBank/DDBJ databases">
        <title>Rhizobium sp. CL12 isolated from roots of soybean.</title>
        <authorList>
            <person name="Wang C."/>
        </authorList>
    </citation>
    <scope>NUCLEOTIDE SEQUENCE [LARGE SCALE GENOMIC DNA]</scope>
    <source>
        <strain evidence="10 11">CL12</strain>
    </source>
</reference>
<evidence type="ECO:0000256" key="7">
    <source>
        <dbReference type="ARBA" id="ARBA00067332"/>
    </source>
</evidence>
<evidence type="ECO:0000256" key="1">
    <source>
        <dbReference type="ARBA" id="ARBA00009437"/>
    </source>
</evidence>
<evidence type="ECO:0000256" key="2">
    <source>
        <dbReference type="ARBA" id="ARBA00023015"/>
    </source>
</evidence>
<dbReference type="Gene3D" id="1.10.10.10">
    <property type="entry name" value="Winged helix-like DNA-binding domain superfamily/Winged helix DNA-binding domain"/>
    <property type="match status" value="1"/>
</dbReference>
<keyword evidence="5" id="KW-0804">Transcription</keyword>
<evidence type="ECO:0000256" key="3">
    <source>
        <dbReference type="ARBA" id="ARBA00023125"/>
    </source>
</evidence>
<dbReference type="GO" id="GO:0003677">
    <property type="term" value="F:DNA binding"/>
    <property type="evidence" value="ECO:0007669"/>
    <property type="project" value="UniProtKB-KW"/>
</dbReference>
<evidence type="ECO:0000313" key="11">
    <source>
        <dbReference type="Proteomes" id="UP000316429"/>
    </source>
</evidence>
<dbReference type="EMBL" id="VFYP01000005">
    <property type="protein sequence ID" value="TPP05396.1"/>
    <property type="molecule type" value="Genomic_DNA"/>
</dbReference>
<protein>
    <recommendedName>
        <fullName evidence="7">HTH-type transcriptional regulator TtuA</fullName>
    </recommendedName>
    <alternativeName>
        <fullName evidence="8">Tartrate utilization transcriptional regulator</fullName>
    </alternativeName>
</protein>
<proteinExistence type="inferred from homology"/>
<dbReference type="Proteomes" id="UP000316429">
    <property type="component" value="Unassembled WGS sequence"/>
</dbReference>
<dbReference type="InterPro" id="IPR000847">
    <property type="entry name" value="LysR_HTH_N"/>
</dbReference>
<dbReference type="SUPFAM" id="SSF53850">
    <property type="entry name" value="Periplasmic binding protein-like II"/>
    <property type="match status" value="1"/>
</dbReference>
<dbReference type="InterPro" id="IPR036390">
    <property type="entry name" value="WH_DNA-bd_sf"/>
</dbReference>
<dbReference type="PANTHER" id="PTHR30346:SF26">
    <property type="entry name" value="HYDROGEN PEROXIDE-INDUCIBLE GENES ACTIVATOR"/>
    <property type="match status" value="1"/>
</dbReference>
<dbReference type="SUPFAM" id="SSF46785">
    <property type="entry name" value="Winged helix' DNA-binding domain"/>
    <property type="match status" value="1"/>
</dbReference>